<evidence type="ECO:0000313" key="2">
    <source>
        <dbReference type="EMBL" id="VDM30027.1"/>
    </source>
</evidence>
<dbReference type="InterPro" id="IPR013783">
    <property type="entry name" value="Ig-like_fold"/>
</dbReference>
<dbReference type="AlphaFoldDB" id="A0A183U742"/>
<sequence length="104" mass="11241">MGYGVTDEDGLLTIPRVELAEAGAHLWTVEDPESGESVESAPHTSLLMLAHASRAPEIDSPTQSVEEGETVTFRCYVQGVEDAILHWRREDGSPLGYGVTDEDG</sequence>
<accession>A0A183U742</accession>
<organism evidence="3 4">
    <name type="scientific">Toxocara canis</name>
    <name type="common">Canine roundworm</name>
    <dbReference type="NCBI Taxonomy" id="6265"/>
    <lineage>
        <taxon>Eukaryota</taxon>
        <taxon>Metazoa</taxon>
        <taxon>Ecdysozoa</taxon>
        <taxon>Nematoda</taxon>
        <taxon>Chromadorea</taxon>
        <taxon>Rhabditida</taxon>
        <taxon>Spirurina</taxon>
        <taxon>Ascaridomorpha</taxon>
        <taxon>Ascaridoidea</taxon>
        <taxon>Toxocaridae</taxon>
        <taxon>Toxocara</taxon>
    </lineage>
</organism>
<proteinExistence type="predicted"/>
<name>A0A183U742_TOXCA</name>
<dbReference type="Proteomes" id="UP000050794">
    <property type="component" value="Unassembled WGS sequence"/>
</dbReference>
<feature type="domain" description="Ig-like" evidence="1">
    <location>
        <begin position="56"/>
        <end position="104"/>
    </location>
</feature>
<evidence type="ECO:0000313" key="4">
    <source>
        <dbReference type="WBParaSite" id="TCNE_0000431201-mRNA-1"/>
    </source>
</evidence>
<dbReference type="PROSITE" id="PS50835">
    <property type="entry name" value="IG_LIKE"/>
    <property type="match status" value="1"/>
</dbReference>
<dbReference type="EMBL" id="UYWY01007028">
    <property type="protein sequence ID" value="VDM30027.1"/>
    <property type="molecule type" value="Genomic_DNA"/>
</dbReference>
<evidence type="ECO:0000259" key="1">
    <source>
        <dbReference type="PROSITE" id="PS50835"/>
    </source>
</evidence>
<protein>
    <submittedName>
        <fullName evidence="4">Ig-like domain-containing protein</fullName>
    </submittedName>
</protein>
<gene>
    <name evidence="2" type="ORF">TCNE_LOCUS4310</name>
</gene>
<keyword evidence="3" id="KW-1185">Reference proteome</keyword>
<evidence type="ECO:0000313" key="3">
    <source>
        <dbReference type="Proteomes" id="UP000050794"/>
    </source>
</evidence>
<dbReference type="WBParaSite" id="TCNE_0000431201-mRNA-1">
    <property type="protein sequence ID" value="TCNE_0000431201-mRNA-1"/>
    <property type="gene ID" value="TCNE_0000431201"/>
</dbReference>
<dbReference type="InterPro" id="IPR007110">
    <property type="entry name" value="Ig-like_dom"/>
</dbReference>
<reference evidence="2 3" key="2">
    <citation type="submission" date="2018-11" db="EMBL/GenBank/DDBJ databases">
        <authorList>
            <consortium name="Pathogen Informatics"/>
        </authorList>
    </citation>
    <scope>NUCLEOTIDE SEQUENCE [LARGE SCALE GENOMIC DNA]</scope>
</reference>
<dbReference type="SUPFAM" id="SSF48726">
    <property type="entry name" value="Immunoglobulin"/>
    <property type="match status" value="1"/>
</dbReference>
<reference evidence="4" key="1">
    <citation type="submission" date="2016-06" db="UniProtKB">
        <authorList>
            <consortium name="WormBaseParasite"/>
        </authorList>
    </citation>
    <scope>IDENTIFICATION</scope>
</reference>
<dbReference type="InterPro" id="IPR036179">
    <property type="entry name" value="Ig-like_dom_sf"/>
</dbReference>
<dbReference type="Gene3D" id="2.60.40.10">
    <property type="entry name" value="Immunoglobulins"/>
    <property type="match status" value="1"/>
</dbReference>